<dbReference type="STRING" id="7719.ENSCINP00000034260"/>
<dbReference type="GeneTree" id="ENSGT00390000001969"/>
<sequence length="334" mass="38193">MQKKFAHDFCTLCFLEEKNSEADFVMGIVHGSATNMPDFLEYLSEKRGDMRVKSEVLGQRDIVTMNIREFREQVCKTFSVESGMYRYGPMRQISLVGAVHEEAGGYMPDVLDMLEENPFLNITSPWGAMSCVDLECRSLSNDGPILWIRPGEQMVPAADLKGIGSPAKRRRSQVGGLQKLAFQYSARSNDMRETFIEDRTHAHADHVGHITDRQTTWAVGVLKSITAGHKPKMNKLLKDVICFHASSFFNTSQTLQLDLFEPPMSQCVRWVDEAKLNQMRREGIRYSRVKLYDNDIYFIPRNIIHQFRTVSSSSSVAWHMRMKGLHGEPTYIKP</sequence>
<evidence type="ECO:0000313" key="2">
    <source>
        <dbReference type="Ensembl" id="ENSCINP00000034260.1"/>
    </source>
</evidence>
<reference evidence="2" key="4">
    <citation type="submission" date="2025-09" db="UniProtKB">
        <authorList>
            <consortium name="Ensembl"/>
        </authorList>
    </citation>
    <scope>IDENTIFICATION</scope>
</reference>
<evidence type="ECO:0008006" key="4">
    <source>
        <dbReference type="Google" id="ProtNLM"/>
    </source>
</evidence>
<keyword evidence="3" id="KW-1185">Reference proteome</keyword>
<dbReference type="PANTHER" id="PTHR13354:SF11">
    <property type="entry name" value="LYSINE-SPECIFIC DEMETHYLASE 9"/>
    <property type="match status" value="1"/>
</dbReference>
<reference evidence="2" key="2">
    <citation type="journal article" date="2008" name="Genome Biol.">
        <title>Improved genome assembly and evidence-based global gene model set for the chordate Ciona intestinalis: new insight into intron and operon populations.</title>
        <authorList>
            <person name="Satou Y."/>
            <person name="Mineta K."/>
            <person name="Ogasawara M."/>
            <person name="Sasakura Y."/>
            <person name="Shoguchi E."/>
            <person name="Ueno K."/>
            <person name="Yamada L."/>
            <person name="Matsumoto J."/>
            <person name="Wasserscheid J."/>
            <person name="Dewar K."/>
            <person name="Wiley G.B."/>
            <person name="Macmil S.L."/>
            <person name="Roe B.A."/>
            <person name="Zeller R.W."/>
            <person name="Hastings K.E."/>
            <person name="Lemaire P."/>
            <person name="Lindquist E."/>
            <person name="Endo T."/>
            <person name="Hotta K."/>
            <person name="Inaba K."/>
        </authorList>
    </citation>
    <scope>NUCLEOTIDE SEQUENCE [LARGE SCALE GENOMIC DNA]</scope>
    <source>
        <strain evidence="2">wild type</strain>
    </source>
</reference>
<reference evidence="2" key="3">
    <citation type="submission" date="2025-08" db="UniProtKB">
        <authorList>
            <consortium name="Ensembl"/>
        </authorList>
    </citation>
    <scope>IDENTIFICATION</scope>
</reference>
<organism evidence="2 3">
    <name type="scientific">Ciona intestinalis</name>
    <name type="common">Transparent sea squirt</name>
    <name type="synonym">Ascidia intestinalis</name>
    <dbReference type="NCBI Taxonomy" id="7719"/>
    <lineage>
        <taxon>Eukaryota</taxon>
        <taxon>Metazoa</taxon>
        <taxon>Chordata</taxon>
        <taxon>Tunicata</taxon>
        <taxon>Ascidiacea</taxon>
        <taxon>Phlebobranchia</taxon>
        <taxon>Cionidae</taxon>
        <taxon>Ciona</taxon>
    </lineage>
</organism>
<dbReference type="Ensembl" id="ENSCINT00000035200.1">
    <property type="protein sequence ID" value="ENSCINP00000034260.1"/>
    <property type="gene ID" value="ENSCING00000019097.1"/>
</dbReference>
<reference evidence="3" key="1">
    <citation type="journal article" date="2002" name="Science">
        <title>The draft genome of Ciona intestinalis: insights into chordate and vertebrate origins.</title>
        <authorList>
            <person name="Dehal P."/>
            <person name="Satou Y."/>
            <person name="Campbell R.K."/>
            <person name="Chapman J."/>
            <person name="Degnan B."/>
            <person name="De Tomaso A."/>
            <person name="Davidson B."/>
            <person name="Di Gregorio A."/>
            <person name="Gelpke M."/>
            <person name="Goodstein D.M."/>
            <person name="Harafuji N."/>
            <person name="Hastings K.E."/>
            <person name="Ho I."/>
            <person name="Hotta K."/>
            <person name="Huang W."/>
            <person name="Kawashima T."/>
            <person name="Lemaire P."/>
            <person name="Martinez D."/>
            <person name="Meinertzhagen I.A."/>
            <person name="Necula S."/>
            <person name="Nonaka M."/>
            <person name="Putnam N."/>
            <person name="Rash S."/>
            <person name="Saiga H."/>
            <person name="Satake M."/>
            <person name="Terry A."/>
            <person name="Yamada L."/>
            <person name="Wang H.G."/>
            <person name="Awazu S."/>
            <person name="Azumi K."/>
            <person name="Boore J."/>
            <person name="Branno M."/>
            <person name="Chin-Bow S."/>
            <person name="DeSantis R."/>
            <person name="Doyle S."/>
            <person name="Francino P."/>
            <person name="Keys D.N."/>
            <person name="Haga S."/>
            <person name="Hayashi H."/>
            <person name="Hino K."/>
            <person name="Imai K.S."/>
            <person name="Inaba K."/>
            <person name="Kano S."/>
            <person name="Kobayashi K."/>
            <person name="Kobayashi M."/>
            <person name="Lee B.I."/>
            <person name="Makabe K.W."/>
            <person name="Manohar C."/>
            <person name="Matassi G."/>
            <person name="Medina M."/>
            <person name="Mochizuki Y."/>
            <person name="Mount S."/>
            <person name="Morishita T."/>
            <person name="Miura S."/>
            <person name="Nakayama A."/>
            <person name="Nishizaka S."/>
            <person name="Nomoto H."/>
            <person name="Ohta F."/>
            <person name="Oishi K."/>
            <person name="Rigoutsos I."/>
            <person name="Sano M."/>
            <person name="Sasaki A."/>
            <person name="Sasakura Y."/>
            <person name="Shoguchi E."/>
            <person name="Shin-i T."/>
            <person name="Spagnuolo A."/>
            <person name="Stainier D."/>
            <person name="Suzuki M.M."/>
            <person name="Tassy O."/>
            <person name="Takatori N."/>
            <person name="Tokuoka M."/>
            <person name="Yagi K."/>
            <person name="Yoshizaki F."/>
            <person name="Wada S."/>
            <person name="Zhang C."/>
            <person name="Hyatt P.D."/>
            <person name="Larimer F."/>
            <person name="Detter C."/>
            <person name="Doggett N."/>
            <person name="Glavina T."/>
            <person name="Hawkins T."/>
            <person name="Richardson P."/>
            <person name="Lucas S."/>
            <person name="Kohara Y."/>
            <person name="Levine M."/>
            <person name="Satoh N."/>
            <person name="Rokhsar D.S."/>
        </authorList>
    </citation>
    <scope>NUCLEOTIDE SEQUENCE [LARGE SCALE GENOMIC DNA]</scope>
</reference>
<dbReference type="OMA" id="VMGIIHN"/>
<dbReference type="InterPro" id="IPR026306">
    <property type="entry name" value="RSBN1/Dpy-2/CEP530"/>
</dbReference>
<evidence type="ECO:0000313" key="3">
    <source>
        <dbReference type="Proteomes" id="UP000008144"/>
    </source>
</evidence>
<dbReference type="HOGENOM" id="CLU_009952_2_1_1"/>
<dbReference type="AlphaFoldDB" id="H2XX76"/>
<comment type="similarity">
    <text evidence="1">Belongs to the round spermatid basic protein 1 family.</text>
</comment>
<accession>H2XX76</accession>
<dbReference type="GO" id="GO:0005634">
    <property type="term" value="C:nucleus"/>
    <property type="evidence" value="ECO:0007669"/>
    <property type="project" value="InterPro"/>
</dbReference>
<dbReference type="InParanoid" id="H2XX76"/>
<evidence type="ECO:0000256" key="1">
    <source>
        <dbReference type="ARBA" id="ARBA00010560"/>
    </source>
</evidence>
<proteinExistence type="inferred from homology"/>
<protein>
    <recommendedName>
        <fullName evidence="4">Round spermatid basic protein 1</fullName>
    </recommendedName>
</protein>
<dbReference type="EMBL" id="EAAA01002634">
    <property type="status" value="NOT_ANNOTATED_CDS"/>
    <property type="molecule type" value="Genomic_DNA"/>
</dbReference>
<dbReference type="PANTHER" id="PTHR13354">
    <property type="entry name" value="ROUND SPERMATID BASIC PROTEIN 1"/>
    <property type="match status" value="1"/>
</dbReference>
<name>H2XX76_CIOIN</name>
<dbReference type="Proteomes" id="UP000008144">
    <property type="component" value="Chromosome 8"/>
</dbReference>